<reference evidence="7 8" key="1">
    <citation type="journal article" date="2006" name="Proc. Natl. Acad. Sci. U.S.A.">
        <title>Genomic analysis of the uncultivated marine crenarchaeote Cenarchaeum symbiosum.</title>
        <authorList>
            <person name="Hallam S.J."/>
            <person name="Konstantinidis K.T."/>
            <person name="Putnam N."/>
            <person name="Schleper C."/>
            <person name="Watanabe Y."/>
            <person name="Sugahara J."/>
            <person name="Preston C."/>
            <person name="de la Torre J."/>
            <person name="Richardson P.M."/>
            <person name="DeLong E.F."/>
        </authorList>
    </citation>
    <scope>NUCLEOTIDE SEQUENCE [LARGE SCALE GENOMIC DNA]</scope>
    <source>
        <strain evidence="8">A</strain>
    </source>
</reference>
<dbReference type="Pfam" id="PF22660">
    <property type="entry name" value="RS_preATP-grasp-like"/>
    <property type="match status" value="1"/>
</dbReference>
<dbReference type="PANTHER" id="PTHR11609">
    <property type="entry name" value="PURINE BIOSYNTHESIS PROTEIN 6/7, PUR6/7"/>
    <property type="match status" value="1"/>
</dbReference>
<dbReference type="InterPro" id="IPR005875">
    <property type="entry name" value="PurK"/>
</dbReference>
<dbReference type="HOGENOM" id="CLU_011534_0_2_2"/>
<dbReference type="UniPathway" id="UPA00074">
    <property type="reaction ID" value="UER00942"/>
</dbReference>
<dbReference type="InterPro" id="IPR003135">
    <property type="entry name" value="ATP-grasp_carboxylate-amine"/>
</dbReference>
<dbReference type="Gene3D" id="3.30.1490.20">
    <property type="entry name" value="ATP-grasp fold, A domain"/>
    <property type="match status" value="1"/>
</dbReference>
<evidence type="ECO:0000256" key="3">
    <source>
        <dbReference type="ARBA" id="ARBA00022840"/>
    </source>
</evidence>
<name>A0RVW3_CENSY</name>
<dbReference type="InterPro" id="IPR013815">
    <property type="entry name" value="ATP_grasp_subdomain_1"/>
</dbReference>
<evidence type="ECO:0000256" key="1">
    <source>
        <dbReference type="ARBA" id="ARBA00022741"/>
    </source>
</evidence>
<keyword evidence="3 4" id="KW-0067">ATP-binding</keyword>
<dbReference type="PROSITE" id="PS50975">
    <property type="entry name" value="ATP_GRASP"/>
    <property type="match status" value="1"/>
</dbReference>
<dbReference type="Gene3D" id="3.40.50.20">
    <property type="match status" value="1"/>
</dbReference>
<organism evidence="7 8">
    <name type="scientific">Cenarchaeum symbiosum (strain A)</name>
    <dbReference type="NCBI Taxonomy" id="414004"/>
    <lineage>
        <taxon>Archaea</taxon>
        <taxon>Nitrososphaerota</taxon>
        <taxon>Candidatus Cenarchaeales</taxon>
        <taxon>Candidatus Cenarchaeaceae</taxon>
        <taxon>Candidatus Cenarchaeum</taxon>
    </lineage>
</organism>
<comment type="function">
    <text evidence="5">Catalyzes the ATP-dependent conversion of 5-aminoimidazole ribonucleotide (AIR) and HCO(3)- to N5-carboxyaminoimidazole ribonucleotide (N5-CAIR).</text>
</comment>
<dbReference type="PANTHER" id="PTHR11609:SF5">
    <property type="entry name" value="PHOSPHORIBOSYLAMINOIMIDAZOLE CARBOXYLASE"/>
    <property type="match status" value="1"/>
</dbReference>
<feature type="binding site" evidence="4">
    <location>
        <begin position="263"/>
        <end position="264"/>
    </location>
    <ligand>
        <name>ATP</name>
        <dbReference type="ChEBI" id="CHEBI:30616"/>
    </ligand>
</feature>
<feature type="binding site" evidence="4">
    <location>
        <position position="209"/>
    </location>
    <ligand>
        <name>ATP</name>
        <dbReference type="ChEBI" id="CHEBI:30616"/>
    </ligand>
</feature>
<dbReference type="GO" id="GO:0006189">
    <property type="term" value="P:'de novo' IMP biosynthetic process"/>
    <property type="evidence" value="ECO:0007669"/>
    <property type="project" value="UniProtKB-UniRule"/>
</dbReference>
<dbReference type="AlphaFoldDB" id="A0RVW3"/>
<protein>
    <recommendedName>
        <fullName evidence="4 5">N5-carboxyaminoimidazole ribonucleotide synthase</fullName>
        <shortName evidence="4 5">N5-CAIR synthase</shortName>
        <ecNumber evidence="4 5">6.3.4.18</ecNumber>
    </recommendedName>
    <alternativeName>
        <fullName evidence="4 5">5-(carboxyamino)imidazole ribonucleotide synthetase</fullName>
    </alternativeName>
</protein>
<dbReference type="InterPro" id="IPR040686">
    <property type="entry name" value="PurK_C"/>
</dbReference>
<feature type="domain" description="ATP-grasp" evidence="6">
    <location>
        <begin position="108"/>
        <end position="293"/>
    </location>
</feature>
<comment type="pathway">
    <text evidence="4 5">Purine metabolism; IMP biosynthesis via de novo pathway; 5-amino-1-(5-phospho-D-ribosyl)imidazole-4-carboxylate from 5-amino-1-(5-phospho-D-ribosyl)imidazole (N5-CAIR route): step 1/2.</text>
</comment>
<sequence length="378" mass="40717">MASTLGIIGGGQLGMMLTEAARGMPEHISEVIVLDPSPGCPASQAGAKQIAAGYADGSAIRELASRADVITYEIESGDADALESVLDITEVRPPPETLRMIQDKYVQKSFLKENKIPVGDFAPAGTIDELKEGLERFGRPALLKARRGAYDGRGNRVIQKGDDAAAALEQMGAPAYLEKMINYTMEVSVMAARSTSGEIRTYHPVENKHKDGILHMSIAPARIDENTARAAGQAARDVLDRIGGAGVFGIEMFVEKRGGILVNEVAPRVHNSGHHTLQSCITSQFEQHLRAVLGLELGDTKLLRPAVMCNILGPPGFEGRYKPVAAPEGIHLKMYGKESSRPGRKMGHYTVTGSWDQDVERLVDEARLAGETIRLAPT</sequence>
<gene>
    <name evidence="4 5" type="primary">purK</name>
    <name evidence="7" type="ordered locus">CENSYa_0847</name>
</gene>
<evidence type="ECO:0000313" key="7">
    <source>
        <dbReference type="EMBL" id="ABK77480.1"/>
    </source>
</evidence>
<dbReference type="SUPFAM" id="SSF56059">
    <property type="entry name" value="Glutathione synthetase ATP-binding domain-like"/>
    <property type="match status" value="1"/>
</dbReference>
<dbReference type="Pfam" id="PF02222">
    <property type="entry name" value="ATP-grasp"/>
    <property type="match status" value="1"/>
</dbReference>
<evidence type="ECO:0000256" key="2">
    <source>
        <dbReference type="ARBA" id="ARBA00022755"/>
    </source>
</evidence>
<keyword evidence="1 4" id="KW-0547">Nucleotide-binding</keyword>
<keyword evidence="2 4" id="KW-0658">Purine biosynthesis</keyword>
<comment type="caution">
    <text evidence="4">Lacks conserved residue(s) required for the propagation of feature annotation.</text>
</comment>
<dbReference type="Proteomes" id="UP000000758">
    <property type="component" value="Chromosome"/>
</dbReference>
<dbReference type="EC" id="6.3.4.18" evidence="4 5"/>
<comment type="similarity">
    <text evidence="4 5">Belongs to the PurK/PurT family.</text>
</comment>
<dbReference type="InterPro" id="IPR016185">
    <property type="entry name" value="PreATP-grasp_dom_sf"/>
</dbReference>
<dbReference type="STRING" id="414004.CENSYa_0847"/>
<evidence type="ECO:0000256" key="4">
    <source>
        <dbReference type="HAMAP-Rule" id="MF_01928"/>
    </source>
</evidence>
<dbReference type="GO" id="GO:0046872">
    <property type="term" value="F:metal ion binding"/>
    <property type="evidence" value="ECO:0007669"/>
    <property type="project" value="InterPro"/>
</dbReference>
<dbReference type="InterPro" id="IPR011054">
    <property type="entry name" value="Rudment_hybrid_motif"/>
</dbReference>
<evidence type="ECO:0000259" key="6">
    <source>
        <dbReference type="PROSITE" id="PS50975"/>
    </source>
</evidence>
<dbReference type="SUPFAM" id="SSF51246">
    <property type="entry name" value="Rudiment single hybrid motif"/>
    <property type="match status" value="1"/>
</dbReference>
<comment type="subunit">
    <text evidence="4">Homodimer.</text>
</comment>
<accession>A0RVW3</accession>
<keyword evidence="4 5" id="KW-0436">Ligase</keyword>
<dbReference type="NCBIfam" id="NF004679">
    <property type="entry name" value="PRK06019.1-5"/>
    <property type="match status" value="1"/>
</dbReference>
<dbReference type="SUPFAM" id="SSF52440">
    <property type="entry name" value="PreATP-grasp domain"/>
    <property type="match status" value="1"/>
</dbReference>
<dbReference type="HAMAP" id="MF_01928">
    <property type="entry name" value="PurK"/>
    <property type="match status" value="1"/>
</dbReference>
<dbReference type="EMBL" id="DP000238">
    <property type="protein sequence ID" value="ABK77480.1"/>
    <property type="molecule type" value="Genomic_DNA"/>
</dbReference>
<dbReference type="EnsemblBacteria" id="ABK77480">
    <property type="protein sequence ID" value="ABK77480"/>
    <property type="gene ID" value="CENSYa_0847"/>
</dbReference>
<feature type="binding site" evidence="4">
    <location>
        <begin position="178"/>
        <end position="181"/>
    </location>
    <ligand>
        <name>ATP</name>
        <dbReference type="ChEBI" id="CHEBI:30616"/>
    </ligand>
</feature>
<dbReference type="InterPro" id="IPR054350">
    <property type="entry name" value="PurT/PurK_preATP-grasp"/>
</dbReference>
<feature type="binding site" evidence="4">
    <location>
        <position position="104"/>
    </location>
    <ligand>
        <name>ATP</name>
        <dbReference type="ChEBI" id="CHEBI:30616"/>
    </ligand>
</feature>
<comment type="catalytic activity">
    <reaction evidence="4 5">
        <text>5-amino-1-(5-phospho-beta-D-ribosyl)imidazole + hydrogencarbonate + ATP = 5-carboxyamino-1-(5-phospho-D-ribosyl)imidazole + ADP + phosphate + 2 H(+)</text>
        <dbReference type="Rhea" id="RHEA:19317"/>
        <dbReference type="ChEBI" id="CHEBI:15378"/>
        <dbReference type="ChEBI" id="CHEBI:17544"/>
        <dbReference type="ChEBI" id="CHEBI:30616"/>
        <dbReference type="ChEBI" id="CHEBI:43474"/>
        <dbReference type="ChEBI" id="CHEBI:58730"/>
        <dbReference type="ChEBI" id="CHEBI:137981"/>
        <dbReference type="ChEBI" id="CHEBI:456216"/>
        <dbReference type="EC" id="6.3.4.18"/>
    </reaction>
</comment>
<comment type="function">
    <text evidence="4">Catalyzes the ATP-dependent conversion of 5-aminoimidazole ribonucleotide (AIR) and HCO(3)(-) to N5-carboxyaminoimidazole ribonucleotide (N5-CAIR).</text>
</comment>
<dbReference type="GO" id="GO:0004638">
    <property type="term" value="F:phosphoribosylaminoimidazole carboxylase activity"/>
    <property type="evidence" value="ECO:0007669"/>
    <property type="project" value="InterPro"/>
</dbReference>
<evidence type="ECO:0000313" key="8">
    <source>
        <dbReference type="Proteomes" id="UP000000758"/>
    </source>
</evidence>
<feature type="binding site" evidence="4">
    <location>
        <position position="144"/>
    </location>
    <ligand>
        <name>ATP</name>
        <dbReference type="ChEBI" id="CHEBI:30616"/>
    </ligand>
</feature>
<dbReference type="Gene3D" id="3.30.470.20">
    <property type="entry name" value="ATP-grasp fold, B domain"/>
    <property type="match status" value="1"/>
</dbReference>
<dbReference type="KEGG" id="csy:CENSYa_0847"/>
<feature type="binding site" evidence="4">
    <location>
        <position position="186"/>
    </location>
    <ligand>
        <name>ATP</name>
        <dbReference type="ChEBI" id="CHEBI:30616"/>
    </ligand>
</feature>
<evidence type="ECO:0000256" key="5">
    <source>
        <dbReference type="RuleBase" id="RU361200"/>
    </source>
</evidence>
<keyword evidence="8" id="KW-1185">Reference proteome</keyword>
<dbReference type="InterPro" id="IPR011761">
    <property type="entry name" value="ATP-grasp"/>
</dbReference>
<dbReference type="GO" id="GO:0005524">
    <property type="term" value="F:ATP binding"/>
    <property type="evidence" value="ECO:0007669"/>
    <property type="project" value="UniProtKB-UniRule"/>
</dbReference>
<proteinExistence type="inferred from homology"/>
<keyword evidence="7" id="KW-0456">Lyase</keyword>
<dbReference type="NCBIfam" id="TIGR01161">
    <property type="entry name" value="purK"/>
    <property type="match status" value="1"/>
</dbReference>
<dbReference type="Pfam" id="PF17769">
    <property type="entry name" value="PurK_C"/>
    <property type="match status" value="1"/>
</dbReference>
<dbReference type="GO" id="GO:0034028">
    <property type="term" value="F:5-(carboxyamino)imidazole ribonucleotide synthase activity"/>
    <property type="evidence" value="ECO:0007669"/>
    <property type="project" value="UniProtKB-UniRule"/>
</dbReference>
<dbReference type="PATRIC" id="fig|414004.10.peg.782"/>